<feature type="transmembrane region" description="Helical" evidence="1">
    <location>
        <begin position="45"/>
        <end position="63"/>
    </location>
</feature>
<name>A0AA48MCM6_9BACL</name>
<reference evidence="2" key="1">
    <citation type="submission" date="2023-07" db="EMBL/GenBank/DDBJ databases">
        <authorList>
            <person name="Ivanov I."/>
            <person name="Teneva D."/>
            <person name="Stoikov I."/>
        </authorList>
    </citation>
    <scope>NUCLEOTIDE SEQUENCE</scope>
    <source>
        <strain evidence="2">4475</strain>
    </source>
</reference>
<dbReference type="AlphaFoldDB" id="A0AA48MCM6"/>
<keyword evidence="1" id="KW-1133">Transmembrane helix</keyword>
<keyword evidence="3" id="KW-1185">Reference proteome</keyword>
<accession>A0AA48MCM6</accession>
<evidence type="ECO:0000256" key="1">
    <source>
        <dbReference type="SAM" id="Phobius"/>
    </source>
</evidence>
<dbReference type="Proteomes" id="UP001189619">
    <property type="component" value="Chromosome"/>
</dbReference>
<gene>
    <name evidence="2" type="ORF">BSPP4475_15820</name>
</gene>
<sequence>MSPPQEVSSMGKWTTLVGGLVGGWSFLKIPLEGTFLSFIDPVVDGVGIVAAVVFSGALIYYGVRDWIQG</sequence>
<evidence type="ECO:0000313" key="2">
    <source>
        <dbReference type="EMBL" id="CAJ1003790.1"/>
    </source>
</evidence>
<protein>
    <submittedName>
        <fullName evidence="2">DUF1232 domain-containing protein</fullName>
    </submittedName>
</protein>
<dbReference type="EMBL" id="OY569118">
    <property type="protein sequence ID" value="CAJ1003790.1"/>
    <property type="molecule type" value="Genomic_DNA"/>
</dbReference>
<keyword evidence="1" id="KW-0472">Membrane</keyword>
<evidence type="ECO:0000313" key="3">
    <source>
        <dbReference type="Proteomes" id="UP001189619"/>
    </source>
</evidence>
<organism evidence="2 3">
    <name type="scientific">Brevibacillus aydinogluensis</name>
    <dbReference type="NCBI Taxonomy" id="927786"/>
    <lineage>
        <taxon>Bacteria</taxon>
        <taxon>Bacillati</taxon>
        <taxon>Bacillota</taxon>
        <taxon>Bacilli</taxon>
        <taxon>Bacillales</taxon>
        <taxon>Paenibacillaceae</taxon>
        <taxon>Brevibacillus</taxon>
    </lineage>
</organism>
<keyword evidence="1" id="KW-0812">Transmembrane</keyword>
<dbReference type="KEGG" id="bayd:BSPP4475_15820"/>
<proteinExistence type="predicted"/>